<keyword evidence="6" id="KW-0472">Membrane</keyword>
<evidence type="ECO:0000256" key="6">
    <source>
        <dbReference type="SAM" id="Phobius"/>
    </source>
</evidence>
<keyword evidence="6" id="KW-1133">Transmembrane helix</keyword>
<accession>A0A382ELV6</accession>
<dbReference type="PANTHER" id="PTHR43161:SF23">
    <property type="entry name" value="(R,R)-BUTANEDIOL DEHYDROGENASE-RELATED"/>
    <property type="match status" value="1"/>
</dbReference>
<dbReference type="GO" id="GO:0000721">
    <property type="term" value="F:(R,R)-butanediol dehydrogenase activity"/>
    <property type="evidence" value="ECO:0007669"/>
    <property type="project" value="TreeGrafter"/>
</dbReference>
<dbReference type="InterPro" id="IPR036291">
    <property type="entry name" value="NAD(P)-bd_dom_sf"/>
</dbReference>
<dbReference type="Gene3D" id="3.40.50.720">
    <property type="entry name" value="NAD(P)-binding Rossmann-like Domain"/>
    <property type="match status" value="1"/>
</dbReference>
<dbReference type="Pfam" id="PF00107">
    <property type="entry name" value="ADH_zinc_N"/>
    <property type="match status" value="1"/>
</dbReference>
<keyword evidence="5" id="KW-0560">Oxidoreductase</keyword>
<evidence type="ECO:0000256" key="2">
    <source>
        <dbReference type="ARBA" id="ARBA00008072"/>
    </source>
</evidence>
<dbReference type="SUPFAM" id="SSF51735">
    <property type="entry name" value="NAD(P)-binding Rossmann-fold domains"/>
    <property type="match status" value="1"/>
</dbReference>
<protein>
    <recommendedName>
        <fullName evidence="7">Alcohol dehydrogenase-like C-terminal domain-containing protein</fullName>
    </recommendedName>
</protein>
<feature type="transmembrane region" description="Helical" evidence="6">
    <location>
        <begin position="61"/>
        <end position="79"/>
    </location>
</feature>
<evidence type="ECO:0000256" key="4">
    <source>
        <dbReference type="ARBA" id="ARBA00022833"/>
    </source>
</evidence>
<feature type="domain" description="Alcohol dehydrogenase-like C-terminal" evidence="7">
    <location>
        <begin position="70"/>
        <end position="189"/>
    </location>
</feature>
<keyword evidence="4" id="KW-0862">Zinc</keyword>
<dbReference type="PANTHER" id="PTHR43161">
    <property type="entry name" value="SORBITOL DEHYDROGENASE"/>
    <property type="match status" value="1"/>
</dbReference>
<proteinExistence type="inferred from homology"/>
<comment type="similarity">
    <text evidence="2">Belongs to the zinc-containing alcohol dehydrogenase family.</text>
</comment>
<dbReference type="GO" id="GO:0046872">
    <property type="term" value="F:metal ion binding"/>
    <property type="evidence" value="ECO:0007669"/>
    <property type="project" value="UniProtKB-KW"/>
</dbReference>
<keyword evidence="6" id="KW-0812">Transmembrane</keyword>
<name>A0A382ELV6_9ZZZZ</name>
<reference evidence="8" key="1">
    <citation type="submission" date="2018-05" db="EMBL/GenBank/DDBJ databases">
        <authorList>
            <person name="Lanie J.A."/>
            <person name="Ng W.-L."/>
            <person name="Kazmierczak K.M."/>
            <person name="Andrzejewski T.M."/>
            <person name="Davidsen T.M."/>
            <person name="Wayne K.J."/>
            <person name="Tettelin H."/>
            <person name="Glass J.I."/>
            <person name="Rusch D."/>
            <person name="Podicherti R."/>
            <person name="Tsui H.-C.T."/>
            <person name="Winkler M.E."/>
        </authorList>
    </citation>
    <scope>NUCLEOTIDE SEQUENCE</scope>
</reference>
<dbReference type="EMBL" id="UINC01045251">
    <property type="protein sequence ID" value="SVB51786.1"/>
    <property type="molecule type" value="Genomic_DNA"/>
</dbReference>
<dbReference type="GO" id="GO:0034079">
    <property type="term" value="P:butanediol biosynthetic process"/>
    <property type="evidence" value="ECO:0007669"/>
    <property type="project" value="TreeGrafter"/>
</dbReference>
<gene>
    <name evidence="8" type="ORF">METZ01_LOCUS204640</name>
</gene>
<keyword evidence="3" id="KW-0479">Metal-binding</keyword>
<dbReference type="AlphaFoldDB" id="A0A382ELV6"/>
<evidence type="ECO:0000313" key="8">
    <source>
        <dbReference type="EMBL" id="SVB51786.1"/>
    </source>
</evidence>
<evidence type="ECO:0000259" key="7">
    <source>
        <dbReference type="Pfam" id="PF00107"/>
    </source>
</evidence>
<sequence>MSKPVNKAGGFADFIAMPSNNIIKIPKDFNVQQAALTEPSAVALHAINLASKHSRTKINHSNILIIGGGAIGLLVALILKSKGANRTTILDTNYKRLEACQKASSSIIAHPDDKKIKSKNYEIIFDAVGYEITRNKSLECVKQGGIVVHIGLSQKAGEFDFLKLTRQEIILIGSFAYTNNEFKHSLNMLFKGVLGNLSWLNYLPLKEGAAAFKEIHEGKISAPKIILIP</sequence>
<organism evidence="8">
    <name type="scientific">marine metagenome</name>
    <dbReference type="NCBI Taxonomy" id="408172"/>
    <lineage>
        <taxon>unclassified sequences</taxon>
        <taxon>metagenomes</taxon>
        <taxon>ecological metagenomes</taxon>
    </lineage>
</organism>
<dbReference type="InterPro" id="IPR013149">
    <property type="entry name" value="ADH-like_C"/>
</dbReference>
<dbReference type="Gene3D" id="3.90.180.10">
    <property type="entry name" value="Medium-chain alcohol dehydrogenases, catalytic domain"/>
    <property type="match status" value="1"/>
</dbReference>
<evidence type="ECO:0000256" key="3">
    <source>
        <dbReference type="ARBA" id="ARBA00022723"/>
    </source>
</evidence>
<evidence type="ECO:0000256" key="5">
    <source>
        <dbReference type="ARBA" id="ARBA00023002"/>
    </source>
</evidence>
<dbReference type="GO" id="GO:0005737">
    <property type="term" value="C:cytoplasm"/>
    <property type="evidence" value="ECO:0007669"/>
    <property type="project" value="TreeGrafter"/>
</dbReference>
<evidence type="ECO:0000256" key="1">
    <source>
        <dbReference type="ARBA" id="ARBA00001947"/>
    </source>
</evidence>
<comment type="cofactor">
    <cofactor evidence="1">
        <name>Zn(2+)</name>
        <dbReference type="ChEBI" id="CHEBI:29105"/>
    </cofactor>
</comment>